<organism evidence="1 2">
    <name type="scientific">Brumimicrobium aurantiacum</name>
    <dbReference type="NCBI Taxonomy" id="1737063"/>
    <lineage>
        <taxon>Bacteria</taxon>
        <taxon>Pseudomonadati</taxon>
        <taxon>Bacteroidota</taxon>
        <taxon>Flavobacteriia</taxon>
        <taxon>Flavobacteriales</taxon>
        <taxon>Crocinitomicaceae</taxon>
        <taxon>Brumimicrobium</taxon>
    </lineage>
</organism>
<evidence type="ECO:0000313" key="1">
    <source>
        <dbReference type="EMBL" id="RFC53882.1"/>
    </source>
</evidence>
<dbReference type="EMBL" id="QURB01000006">
    <property type="protein sequence ID" value="RFC53882.1"/>
    <property type="molecule type" value="Genomic_DNA"/>
</dbReference>
<proteinExistence type="predicted"/>
<evidence type="ECO:0000313" key="2">
    <source>
        <dbReference type="Proteomes" id="UP000257127"/>
    </source>
</evidence>
<name>A0A3E1EWI6_9FLAO</name>
<dbReference type="Proteomes" id="UP000257127">
    <property type="component" value="Unassembled WGS sequence"/>
</dbReference>
<reference evidence="1 2" key="1">
    <citation type="submission" date="2018-08" db="EMBL/GenBank/DDBJ databases">
        <title>The draft genome squence of Brumimicrobium sp. N62.</title>
        <authorList>
            <person name="Du Z.-J."/>
            <person name="Luo H.-R."/>
        </authorList>
    </citation>
    <scope>NUCLEOTIDE SEQUENCE [LARGE SCALE GENOMIC DNA]</scope>
    <source>
        <strain evidence="1 2">N62</strain>
    </source>
</reference>
<gene>
    <name evidence="1" type="ORF">DXU93_10055</name>
</gene>
<sequence>MCLSFILAIFSCKKVDEYTQFEINNEQTIEIKSNAVINVPFDIVSPEVETDAESTFESNDTRKNLIETIELRSLTMEITTPEEGDFNFLNEIKIYISSDNHTETLIAWKENIPENSSSTLVLETSGEDLKKYVKEDTYKLRFNTITDQSITTDHKIKVNSTFFVDAEIYGI</sequence>
<comment type="caution">
    <text evidence="1">The sequence shown here is derived from an EMBL/GenBank/DDBJ whole genome shotgun (WGS) entry which is preliminary data.</text>
</comment>
<accession>A0A3E1EWI6</accession>
<dbReference type="AlphaFoldDB" id="A0A3E1EWI6"/>
<protein>
    <submittedName>
        <fullName evidence="1">Uncharacterized protein</fullName>
    </submittedName>
</protein>
<keyword evidence="2" id="KW-1185">Reference proteome</keyword>